<dbReference type="EMBL" id="JAOYFB010000040">
    <property type="protein sequence ID" value="KAK4038001.1"/>
    <property type="molecule type" value="Genomic_DNA"/>
</dbReference>
<gene>
    <name evidence="2" type="ORF">OUZ56_030022</name>
</gene>
<evidence type="ECO:0000256" key="1">
    <source>
        <dbReference type="SAM" id="MobiDB-lite"/>
    </source>
</evidence>
<protein>
    <submittedName>
        <fullName evidence="2">Uncharacterized protein</fullName>
    </submittedName>
</protein>
<sequence length="113" mass="12696">MSIISKHAARTETMKKKYVLNLNYPNPRVANSGQYTAADDVLLNWTSMAAVICKKDAPVNTFQGHPIDLIKIQRCRICLAFEWVFLNGGGGMAEPKRRNSRRNGHQNMAAEYA</sequence>
<comment type="caution">
    <text evidence="2">The sequence shown here is derived from an EMBL/GenBank/DDBJ whole genome shotgun (WGS) entry which is preliminary data.</text>
</comment>
<evidence type="ECO:0000313" key="2">
    <source>
        <dbReference type="EMBL" id="KAK4038001.1"/>
    </source>
</evidence>
<reference evidence="2 3" key="1">
    <citation type="journal article" date="2023" name="Nucleic Acids Res.">
        <title>The hologenome of Daphnia magna reveals possible DNA methylation and microbiome-mediated evolution of the host genome.</title>
        <authorList>
            <person name="Chaturvedi A."/>
            <person name="Li X."/>
            <person name="Dhandapani V."/>
            <person name="Marshall H."/>
            <person name="Kissane S."/>
            <person name="Cuenca-Cambronero M."/>
            <person name="Asole G."/>
            <person name="Calvet F."/>
            <person name="Ruiz-Romero M."/>
            <person name="Marangio P."/>
            <person name="Guigo R."/>
            <person name="Rago D."/>
            <person name="Mirbahai L."/>
            <person name="Eastwood N."/>
            <person name="Colbourne J.K."/>
            <person name="Zhou J."/>
            <person name="Mallon E."/>
            <person name="Orsini L."/>
        </authorList>
    </citation>
    <scope>NUCLEOTIDE SEQUENCE [LARGE SCALE GENOMIC DNA]</scope>
    <source>
        <strain evidence="2">LRV0_1</strain>
    </source>
</reference>
<dbReference type="Proteomes" id="UP001234178">
    <property type="component" value="Unassembled WGS sequence"/>
</dbReference>
<organism evidence="2 3">
    <name type="scientific">Daphnia magna</name>
    <dbReference type="NCBI Taxonomy" id="35525"/>
    <lineage>
        <taxon>Eukaryota</taxon>
        <taxon>Metazoa</taxon>
        <taxon>Ecdysozoa</taxon>
        <taxon>Arthropoda</taxon>
        <taxon>Crustacea</taxon>
        <taxon>Branchiopoda</taxon>
        <taxon>Diplostraca</taxon>
        <taxon>Cladocera</taxon>
        <taxon>Anomopoda</taxon>
        <taxon>Daphniidae</taxon>
        <taxon>Daphnia</taxon>
    </lineage>
</organism>
<feature type="region of interest" description="Disordered" evidence="1">
    <location>
        <begin position="90"/>
        <end position="113"/>
    </location>
</feature>
<proteinExistence type="predicted"/>
<keyword evidence="3" id="KW-1185">Reference proteome</keyword>
<evidence type="ECO:0000313" key="3">
    <source>
        <dbReference type="Proteomes" id="UP001234178"/>
    </source>
</evidence>
<name>A0ABR0B8K2_9CRUS</name>
<accession>A0ABR0B8K2</accession>